<gene>
    <name evidence="1" type="ORF">VR7878_03034</name>
</gene>
<dbReference type="AlphaFoldDB" id="A0A1R4LQZ4"/>
<proteinExistence type="predicted"/>
<organism evidence="1 2">
    <name type="scientific">Vibrio ruber (strain DSM 16370 / JCM 11486 / BCRC 17186 / CECT 7878 / LMG 23124 / VR1)</name>
    <dbReference type="NCBI Taxonomy" id="1123498"/>
    <lineage>
        <taxon>Bacteria</taxon>
        <taxon>Pseudomonadati</taxon>
        <taxon>Pseudomonadota</taxon>
        <taxon>Gammaproteobacteria</taxon>
        <taxon>Vibrionales</taxon>
        <taxon>Vibrionaceae</taxon>
        <taxon>Vibrio</taxon>
    </lineage>
</organism>
<dbReference type="EMBL" id="FULE01000044">
    <property type="protein sequence ID" value="SJN58777.1"/>
    <property type="molecule type" value="Genomic_DNA"/>
</dbReference>
<dbReference type="STRING" id="1123498.VR7878_03034"/>
<evidence type="ECO:0000313" key="2">
    <source>
        <dbReference type="Proteomes" id="UP000188276"/>
    </source>
</evidence>
<accession>A0A1R4LQZ4</accession>
<reference evidence="2" key="1">
    <citation type="submission" date="2017-02" db="EMBL/GenBank/DDBJ databases">
        <authorList>
            <person name="Rodrigo-Torres L."/>
            <person name="Arahal R.D."/>
            <person name="Lucena T."/>
        </authorList>
    </citation>
    <scope>NUCLEOTIDE SEQUENCE [LARGE SCALE GENOMIC DNA]</scope>
    <source>
        <strain evidence="2">CECT 7878</strain>
    </source>
</reference>
<sequence>MKEKDPWKNNIVTSKNKIWFAIVLTVLILYVVFGDKTQDQIRNSDVTVKVDVSIKEQPSQSAIEQCRESISTATHYKKERLGYIGMDKGNISMTYLNDFGKAYKFKCVGNSVKLYAEGSDSWIAM</sequence>
<evidence type="ECO:0000313" key="1">
    <source>
        <dbReference type="EMBL" id="SJN58777.1"/>
    </source>
</evidence>
<keyword evidence="2" id="KW-1185">Reference proteome</keyword>
<protein>
    <submittedName>
        <fullName evidence="1">Uncharacterized protein</fullName>
    </submittedName>
</protein>
<name>A0A1R4LQZ4_VIBR1</name>
<dbReference type="Proteomes" id="UP000188276">
    <property type="component" value="Unassembled WGS sequence"/>
</dbReference>